<dbReference type="EMBL" id="SOZI01000008">
    <property type="protein sequence ID" value="TNY23737.1"/>
    <property type="molecule type" value="Genomic_DNA"/>
</dbReference>
<dbReference type="SUPFAM" id="SSF52833">
    <property type="entry name" value="Thioredoxin-like"/>
    <property type="match status" value="1"/>
</dbReference>
<dbReference type="AlphaFoldDB" id="A0A5C5G3Q0"/>
<sequence length="337" mass="35842">MAPPARPAPPPALVEALRTARIPLESFDEACATCDSCEDPDAADYPKGFEMDLETVMLGSVQALGRQILVSTGKSDWIREVTEDGESIPGLVRAAYDETAAAGTPSEKKGLLGKIGGKLFGGDKKGEQEEGIPGVHPSSAAPLAEGAVSSKLCASDPSASGATDTHTMRLGSSILSSSFISSSHEGHRESVIVLPDYKVVHEVEASRAAADELVKSYLRPEAGRAGVGELSGSLRSWPLPYHCVILLCSHRKRDKRCSIAAPLLISQFHHHLEKHGFHGNAIIYFPNGTSVWYGRATPSDVGLIVDRTIMQGKVVPELLRGGMGLEGKDGERGVLDW</sequence>
<keyword evidence="2" id="KW-1185">Reference proteome</keyword>
<dbReference type="STRING" id="5288.A0A5C5G3Q0"/>
<dbReference type="PANTHER" id="PTHR31902">
    <property type="entry name" value="ACTIN PATCHES DISTAL PROTEIN 1"/>
    <property type="match status" value="1"/>
</dbReference>
<comment type="caution">
    <text evidence="1">The sequence shown here is derived from an EMBL/GenBank/DDBJ whole genome shotgun (WGS) entry which is preliminary data.</text>
</comment>
<dbReference type="CDD" id="cd03062">
    <property type="entry name" value="TRX_Fd_Sucrase"/>
    <property type="match status" value="1"/>
</dbReference>
<dbReference type="Gene3D" id="3.40.30.10">
    <property type="entry name" value="Glutaredoxin"/>
    <property type="match status" value="1"/>
</dbReference>
<dbReference type="Proteomes" id="UP000311382">
    <property type="component" value="Unassembled WGS sequence"/>
</dbReference>
<name>A0A5C5G3Q0_9BASI</name>
<dbReference type="PANTHER" id="PTHR31902:SF14">
    <property type="entry name" value="ACTIN PATCHES DISTAL PROTEIN 1"/>
    <property type="match status" value="1"/>
</dbReference>
<protein>
    <submittedName>
        <fullName evidence="1">Cytochrome P450 oxidoreductase</fullName>
    </submittedName>
</protein>
<gene>
    <name evidence="1" type="ORF">DMC30DRAFT_410555</name>
</gene>
<dbReference type="OrthoDB" id="10253744at2759"/>
<evidence type="ECO:0000313" key="1">
    <source>
        <dbReference type="EMBL" id="TNY23737.1"/>
    </source>
</evidence>
<dbReference type="InterPro" id="IPR009737">
    <property type="entry name" value="Aim32/Apd1-like"/>
</dbReference>
<dbReference type="Pfam" id="PF06999">
    <property type="entry name" value="Suc_Fer-like"/>
    <property type="match status" value="1"/>
</dbReference>
<dbReference type="InterPro" id="IPR036249">
    <property type="entry name" value="Thioredoxin-like_sf"/>
</dbReference>
<organism evidence="1 2">
    <name type="scientific">Rhodotorula diobovata</name>
    <dbReference type="NCBI Taxonomy" id="5288"/>
    <lineage>
        <taxon>Eukaryota</taxon>
        <taxon>Fungi</taxon>
        <taxon>Dikarya</taxon>
        <taxon>Basidiomycota</taxon>
        <taxon>Pucciniomycotina</taxon>
        <taxon>Microbotryomycetes</taxon>
        <taxon>Sporidiobolales</taxon>
        <taxon>Sporidiobolaceae</taxon>
        <taxon>Rhodotorula</taxon>
    </lineage>
</organism>
<evidence type="ECO:0000313" key="2">
    <source>
        <dbReference type="Proteomes" id="UP000311382"/>
    </source>
</evidence>
<proteinExistence type="predicted"/>
<accession>A0A5C5G3Q0</accession>
<reference evidence="1 2" key="1">
    <citation type="submission" date="2019-03" db="EMBL/GenBank/DDBJ databases">
        <title>Rhodosporidium diobovatum UCD-FST 08-225 genome sequencing, assembly, and annotation.</title>
        <authorList>
            <person name="Fakankun I.U."/>
            <person name="Fristensky B."/>
            <person name="Levin D.B."/>
        </authorList>
    </citation>
    <scope>NUCLEOTIDE SEQUENCE [LARGE SCALE GENOMIC DNA]</scope>
    <source>
        <strain evidence="1 2">UCD-FST 08-225</strain>
    </source>
</reference>